<accession>A0A1L4D2Z3</accession>
<dbReference type="AlphaFoldDB" id="A0A1L4D2Z3"/>
<organism evidence="1 2">
    <name type="scientific">Silvanigrella aquatica</name>
    <dbReference type="NCBI Taxonomy" id="1915309"/>
    <lineage>
        <taxon>Bacteria</taxon>
        <taxon>Pseudomonadati</taxon>
        <taxon>Bdellovibrionota</taxon>
        <taxon>Oligoflexia</taxon>
        <taxon>Silvanigrellales</taxon>
        <taxon>Silvanigrellaceae</taxon>
        <taxon>Silvanigrella</taxon>
    </lineage>
</organism>
<dbReference type="Proteomes" id="UP000184731">
    <property type="component" value="Chromosome"/>
</dbReference>
<protein>
    <recommendedName>
        <fullName evidence="3">Cyclase</fullName>
    </recommendedName>
</protein>
<sequence length="233" mass="26278">MNRVNEENFFFPSLKWKYVSYFWGPSAPAYGGGKKVEIKKERDICCGDSSNSLTFTAGNHIGTHFDFPLHFDKNGKNVLDYEASFFIHYKISVIKLDINSGNLISVSDISKKEEEIDKETTLLLIDTGSSLNRDEEKYWKNGIGVNLDVANYLREKYSNLTTIGLDTISLSAFQNRDIGRLVHKEFLCHDKPILIIEDLNLNAINNIKPKVVIALPLRIENADGAPATIIVGY</sequence>
<dbReference type="InterPro" id="IPR037175">
    <property type="entry name" value="KFase_sf"/>
</dbReference>
<evidence type="ECO:0000313" key="1">
    <source>
        <dbReference type="EMBL" id="APJ04578.1"/>
    </source>
</evidence>
<dbReference type="SUPFAM" id="SSF102198">
    <property type="entry name" value="Putative cyclase"/>
    <property type="match status" value="1"/>
</dbReference>
<dbReference type="GO" id="GO:0004061">
    <property type="term" value="F:arylformamidase activity"/>
    <property type="evidence" value="ECO:0007669"/>
    <property type="project" value="InterPro"/>
</dbReference>
<proteinExistence type="predicted"/>
<evidence type="ECO:0000313" key="2">
    <source>
        <dbReference type="Proteomes" id="UP000184731"/>
    </source>
</evidence>
<dbReference type="KEGG" id="saqi:AXG55_11945"/>
<reference evidence="1 2" key="1">
    <citation type="submission" date="2016-10" db="EMBL/GenBank/DDBJ databases">
        <title>Silvanigrella aquatica sp. nov., isolated from a freshwater lake located in the Black Forest, Germany, description of Silvanigrellaceae fam. nov., Silvanigrellales ord. nov., reclassification of the order Bdellovibrionales in the class Oligoflexia, reclassification of the families Bacteriovoracaceae and Halobacteriovoraceae in the new order Bacteriovoracales ord. nov., and reclassification of the family Pseudobacteriovoracaceae in the order Oligoflexiales.</title>
        <authorList>
            <person name="Hahn M.W."/>
            <person name="Schmidt J."/>
            <person name="Koll U."/>
            <person name="Rohde M."/>
            <person name="Verbag S."/>
            <person name="Pitt A."/>
            <person name="Nakai R."/>
            <person name="Naganuma T."/>
            <person name="Lang E."/>
        </authorList>
    </citation>
    <scope>NUCLEOTIDE SEQUENCE [LARGE SCALE GENOMIC DNA]</scope>
    <source>
        <strain evidence="1 2">MWH-Nonnen-W8red</strain>
    </source>
</reference>
<dbReference type="STRING" id="1915309.AXG55_11945"/>
<dbReference type="PANTHER" id="PTHR31118">
    <property type="entry name" value="CYCLASE-LIKE PROTEIN 2"/>
    <property type="match status" value="1"/>
</dbReference>
<gene>
    <name evidence="1" type="ORF">AXG55_11945</name>
</gene>
<dbReference type="Pfam" id="PF04199">
    <property type="entry name" value="Cyclase"/>
    <property type="match status" value="1"/>
</dbReference>
<name>A0A1L4D2Z3_9BACT</name>
<dbReference type="Gene3D" id="3.50.30.50">
    <property type="entry name" value="Putative cyclase"/>
    <property type="match status" value="1"/>
</dbReference>
<keyword evidence="2" id="KW-1185">Reference proteome</keyword>
<dbReference type="InterPro" id="IPR007325">
    <property type="entry name" value="KFase/CYL"/>
</dbReference>
<dbReference type="GO" id="GO:0019441">
    <property type="term" value="P:L-tryptophan catabolic process to kynurenine"/>
    <property type="evidence" value="ECO:0007669"/>
    <property type="project" value="InterPro"/>
</dbReference>
<dbReference type="RefSeq" id="WP_148698326.1">
    <property type="nucleotide sequence ID" value="NZ_CP017834.1"/>
</dbReference>
<dbReference type="OrthoDB" id="7067800at2"/>
<evidence type="ECO:0008006" key="3">
    <source>
        <dbReference type="Google" id="ProtNLM"/>
    </source>
</evidence>
<dbReference type="PANTHER" id="PTHR31118:SF12">
    <property type="entry name" value="CYCLASE-LIKE PROTEIN 2"/>
    <property type="match status" value="1"/>
</dbReference>
<dbReference type="EMBL" id="CP017834">
    <property type="protein sequence ID" value="APJ04578.1"/>
    <property type="molecule type" value="Genomic_DNA"/>
</dbReference>